<accession>A9DF67</accession>
<dbReference type="Proteomes" id="UP000005839">
    <property type="component" value="Unassembled WGS sequence"/>
</dbReference>
<proteinExistence type="predicted"/>
<dbReference type="AlphaFoldDB" id="A9DF67"/>
<evidence type="ECO:0000313" key="2">
    <source>
        <dbReference type="Proteomes" id="UP000005839"/>
    </source>
</evidence>
<organism evidence="1 2">
    <name type="scientific">Shewanella benthica KT99</name>
    <dbReference type="NCBI Taxonomy" id="314608"/>
    <lineage>
        <taxon>Bacteria</taxon>
        <taxon>Pseudomonadati</taxon>
        <taxon>Pseudomonadota</taxon>
        <taxon>Gammaproteobacteria</taxon>
        <taxon>Alteromonadales</taxon>
        <taxon>Shewanellaceae</taxon>
        <taxon>Shewanella</taxon>
    </lineage>
</organism>
<dbReference type="Pfam" id="PF13561">
    <property type="entry name" value="adh_short_C2"/>
    <property type="match status" value="1"/>
</dbReference>
<dbReference type="EMBL" id="ABIC01000028">
    <property type="protein sequence ID" value="EDP99981.1"/>
    <property type="molecule type" value="Genomic_DNA"/>
</dbReference>
<protein>
    <submittedName>
        <fullName evidence="1">Oxidoreductase, short-chain dehydrogenase/reductase family protein</fullName>
    </submittedName>
</protein>
<gene>
    <name evidence="1" type="ORF">KT99_16851</name>
</gene>
<dbReference type="STRING" id="314608.KT99_16851"/>
<dbReference type="InterPro" id="IPR036291">
    <property type="entry name" value="NAD(P)-bd_dom_sf"/>
</dbReference>
<name>A9DF67_9GAMM</name>
<evidence type="ECO:0000313" key="1">
    <source>
        <dbReference type="EMBL" id="EDP99981.1"/>
    </source>
</evidence>
<sequence length="56" mass="5875">MSEDEALAGFNGLHPIGRVGTPSDVANVISFLLSDASTWVTGAIWDVDGGVMARRN</sequence>
<reference evidence="1 2" key="1">
    <citation type="submission" date="2007-10" db="EMBL/GenBank/DDBJ databases">
        <authorList>
            <person name="Yayanos A."/>
            <person name="Ferriera S."/>
            <person name="Johnson J."/>
            <person name="Kravitz S."/>
            <person name="Halpern A."/>
            <person name="Remington K."/>
            <person name="Beeson K."/>
            <person name="Tran B."/>
            <person name="Rogers Y.-H."/>
            <person name="Friedman R."/>
            <person name="Venter J.C."/>
        </authorList>
    </citation>
    <scope>NUCLEOTIDE SEQUENCE [LARGE SCALE GENOMIC DNA]</scope>
    <source>
        <strain evidence="1 2">KT99</strain>
    </source>
</reference>
<dbReference type="SUPFAM" id="SSF51735">
    <property type="entry name" value="NAD(P)-binding Rossmann-fold domains"/>
    <property type="match status" value="1"/>
</dbReference>
<dbReference type="Gene3D" id="3.40.50.720">
    <property type="entry name" value="NAD(P)-binding Rossmann-like Domain"/>
    <property type="match status" value="1"/>
</dbReference>
<comment type="caution">
    <text evidence="1">The sequence shown here is derived from an EMBL/GenBank/DDBJ whole genome shotgun (WGS) entry which is preliminary data.</text>
</comment>
<dbReference type="InterPro" id="IPR002347">
    <property type="entry name" value="SDR_fam"/>
</dbReference>
<keyword evidence="2" id="KW-1185">Reference proteome</keyword>